<evidence type="ECO:0000256" key="6">
    <source>
        <dbReference type="SAM" id="SignalP"/>
    </source>
</evidence>
<dbReference type="FunFam" id="3.30.60.10:FF:000001">
    <property type="entry name" value="Basic endochitinase"/>
    <property type="match status" value="1"/>
</dbReference>
<feature type="chain" id="PRO_5016321514" evidence="6">
    <location>
        <begin position="21"/>
        <end position="85"/>
    </location>
</feature>
<accession>A0A314KPX0</accession>
<keyword evidence="1 4" id="KW-0147">Chitin-binding</keyword>
<evidence type="ECO:0000259" key="7">
    <source>
        <dbReference type="PROSITE" id="PS50941"/>
    </source>
</evidence>
<dbReference type="SMART" id="SM00270">
    <property type="entry name" value="ChtBD1"/>
    <property type="match status" value="1"/>
</dbReference>
<dbReference type="PANTHER" id="PTHR47849">
    <property type="entry name" value="CHITIN-BINDING LECTIN 1"/>
    <property type="match status" value="1"/>
</dbReference>
<dbReference type="Proteomes" id="UP000187609">
    <property type="component" value="Unassembled WGS sequence"/>
</dbReference>
<evidence type="ECO:0000256" key="3">
    <source>
        <dbReference type="ARBA" id="ARBA00023157"/>
    </source>
</evidence>
<dbReference type="Gramene" id="OIT31481">
    <property type="protein sequence ID" value="OIT31481"/>
    <property type="gene ID" value="A4A49_24050"/>
</dbReference>
<feature type="signal peptide" evidence="6">
    <location>
        <begin position="1"/>
        <end position="20"/>
    </location>
</feature>
<dbReference type="EMBL" id="MJEQ01001263">
    <property type="protein sequence ID" value="OIT31481.1"/>
    <property type="molecule type" value="Genomic_DNA"/>
</dbReference>
<dbReference type="Pfam" id="PF00187">
    <property type="entry name" value="Chitin_bind_1"/>
    <property type="match status" value="1"/>
</dbReference>
<evidence type="ECO:0000256" key="4">
    <source>
        <dbReference type="PROSITE-ProRule" id="PRU00261"/>
    </source>
</evidence>
<dbReference type="PRINTS" id="PR00451">
    <property type="entry name" value="CHITINBINDNG"/>
</dbReference>
<evidence type="ECO:0000313" key="9">
    <source>
        <dbReference type="Proteomes" id="UP000187609"/>
    </source>
</evidence>
<sequence length="85" mass="9141">MKFNVLILMILALLLTTTSAQQCGNQARGRLCANGLCCSQYGFCGTTRAYCGFGCQSQCRRYATSTTGTEAENDKDEHKNSGGSN</sequence>
<dbReference type="CDD" id="cd00035">
    <property type="entry name" value="ChtBD1"/>
    <property type="match status" value="1"/>
</dbReference>
<comment type="caution">
    <text evidence="8">The sequence shown here is derived from an EMBL/GenBank/DDBJ whole genome shotgun (WGS) entry which is preliminary data.</text>
</comment>
<dbReference type="SMR" id="A0A314KPX0"/>
<feature type="region of interest" description="Disordered" evidence="5">
    <location>
        <begin position="66"/>
        <end position="85"/>
    </location>
</feature>
<feature type="disulfide bond" evidence="4">
    <location>
        <begin position="23"/>
        <end position="38"/>
    </location>
</feature>
<feature type="disulfide bond" evidence="4">
    <location>
        <begin position="32"/>
        <end position="44"/>
    </location>
</feature>
<gene>
    <name evidence="8" type="primary">CHIX</name>
    <name evidence="8" type="ORF">A4A49_24050</name>
</gene>
<dbReference type="AlphaFoldDB" id="A0A314KPX0"/>
<feature type="domain" description="Chitin-binding type-1" evidence="7">
    <location>
        <begin position="20"/>
        <end position="61"/>
    </location>
</feature>
<evidence type="ECO:0000256" key="2">
    <source>
        <dbReference type="ARBA" id="ARBA00022729"/>
    </source>
</evidence>
<dbReference type="STRING" id="49451.A0A314KPX0"/>
<dbReference type="GO" id="GO:0008061">
    <property type="term" value="F:chitin binding"/>
    <property type="evidence" value="ECO:0007669"/>
    <property type="project" value="UniProtKB-UniRule"/>
</dbReference>
<dbReference type="InterPro" id="IPR018371">
    <property type="entry name" value="Chitin-binding_1_CS"/>
</dbReference>
<keyword evidence="2 6" id="KW-0732">Signal</keyword>
<proteinExistence type="predicted"/>
<dbReference type="PROSITE" id="PS00026">
    <property type="entry name" value="CHIT_BIND_I_1"/>
    <property type="match status" value="1"/>
</dbReference>
<dbReference type="Gene3D" id="3.30.60.10">
    <property type="entry name" value="Endochitinase-like"/>
    <property type="match status" value="1"/>
</dbReference>
<evidence type="ECO:0000313" key="8">
    <source>
        <dbReference type="EMBL" id="OIT31481.1"/>
    </source>
</evidence>
<reference evidence="8" key="1">
    <citation type="submission" date="2016-11" db="EMBL/GenBank/DDBJ databases">
        <title>The genome of Nicotiana attenuata.</title>
        <authorList>
            <person name="Xu S."/>
            <person name="Brockmoeller T."/>
            <person name="Gaquerel E."/>
            <person name="Navarro A."/>
            <person name="Kuhl H."/>
            <person name="Gase K."/>
            <person name="Ling Z."/>
            <person name="Zhou W."/>
            <person name="Kreitzer C."/>
            <person name="Stanke M."/>
            <person name="Tang H."/>
            <person name="Lyons E."/>
            <person name="Pandey P."/>
            <person name="Pandey S.P."/>
            <person name="Timmermann B."/>
            <person name="Baldwin I.T."/>
        </authorList>
    </citation>
    <scope>NUCLEOTIDE SEQUENCE [LARGE SCALE GENOMIC DNA]</scope>
    <source>
        <strain evidence="8">UT</strain>
    </source>
</reference>
<dbReference type="SUPFAM" id="SSF57016">
    <property type="entry name" value="Plant lectins/antimicrobial peptides"/>
    <property type="match status" value="1"/>
</dbReference>
<dbReference type="PROSITE" id="PS50941">
    <property type="entry name" value="CHIT_BIND_I_2"/>
    <property type="match status" value="1"/>
</dbReference>
<evidence type="ECO:0000256" key="5">
    <source>
        <dbReference type="SAM" id="MobiDB-lite"/>
    </source>
</evidence>
<keyword evidence="9" id="KW-1185">Reference proteome</keyword>
<evidence type="ECO:0000256" key="1">
    <source>
        <dbReference type="ARBA" id="ARBA00022669"/>
    </source>
</evidence>
<keyword evidence="3 4" id="KW-1015">Disulfide bond</keyword>
<name>A0A314KPX0_NICAT</name>
<dbReference type="InterPro" id="IPR001002">
    <property type="entry name" value="Chitin-bd_1"/>
</dbReference>
<dbReference type="InterPro" id="IPR036861">
    <property type="entry name" value="Endochitinase-like_sf"/>
</dbReference>
<protein>
    <submittedName>
        <fullName evidence="8">Endochitinase</fullName>
    </submittedName>
</protein>
<feature type="compositionally biased region" description="Basic and acidic residues" evidence="5">
    <location>
        <begin position="75"/>
        <end position="85"/>
    </location>
</feature>
<feature type="disulfide bond" evidence="4">
    <location>
        <begin position="37"/>
        <end position="51"/>
    </location>
</feature>
<organism evidence="8 9">
    <name type="scientific">Nicotiana attenuata</name>
    <name type="common">Coyote tobacco</name>
    <dbReference type="NCBI Taxonomy" id="49451"/>
    <lineage>
        <taxon>Eukaryota</taxon>
        <taxon>Viridiplantae</taxon>
        <taxon>Streptophyta</taxon>
        <taxon>Embryophyta</taxon>
        <taxon>Tracheophyta</taxon>
        <taxon>Spermatophyta</taxon>
        <taxon>Magnoliopsida</taxon>
        <taxon>eudicotyledons</taxon>
        <taxon>Gunneridae</taxon>
        <taxon>Pentapetalae</taxon>
        <taxon>asterids</taxon>
        <taxon>lamiids</taxon>
        <taxon>Solanales</taxon>
        <taxon>Solanaceae</taxon>
        <taxon>Nicotianoideae</taxon>
        <taxon>Nicotianeae</taxon>
        <taxon>Nicotiana</taxon>
    </lineage>
</organism>
<feature type="disulfide bond" evidence="4">
    <location>
        <begin position="55"/>
        <end position="59"/>
    </location>
</feature>